<dbReference type="InterPro" id="IPR014944">
    <property type="entry name" value="Toxin_SymE-like"/>
</dbReference>
<comment type="caution">
    <text evidence="2">The sequence shown here is derived from an EMBL/GenBank/DDBJ whole genome shotgun (WGS) entry which is preliminary data.</text>
</comment>
<proteinExistence type="predicted"/>
<evidence type="ECO:0000313" key="2">
    <source>
        <dbReference type="EMBL" id="MBC9131995.1"/>
    </source>
</evidence>
<feature type="domain" description="Toxin SymE-like" evidence="1">
    <location>
        <begin position="6"/>
        <end position="35"/>
    </location>
</feature>
<gene>
    <name evidence="2" type="ORF">FcAc13_11860</name>
</gene>
<dbReference type="EMBL" id="JABURY010000021">
    <property type="protein sequence ID" value="MBC9131995.1"/>
    <property type="molecule type" value="Genomic_DNA"/>
</dbReference>
<dbReference type="RefSeq" id="WP_187756441.1">
    <property type="nucleotide sequence ID" value="NZ_JABURY010000021.1"/>
</dbReference>
<dbReference type="Proteomes" id="UP000651208">
    <property type="component" value="Unassembled WGS sequence"/>
</dbReference>
<keyword evidence="3" id="KW-1185">Reference proteome</keyword>
<evidence type="ECO:0000259" key="1">
    <source>
        <dbReference type="Pfam" id="PF08845"/>
    </source>
</evidence>
<protein>
    <submittedName>
        <fullName evidence="2">Type I addiction module toxin, SymE family</fullName>
    </submittedName>
</protein>
<dbReference type="Pfam" id="PF08845">
    <property type="entry name" value="SymE_toxin"/>
    <property type="match status" value="1"/>
</dbReference>
<accession>A0ABR7R0L8</accession>
<evidence type="ECO:0000313" key="3">
    <source>
        <dbReference type="Proteomes" id="UP000651208"/>
    </source>
</evidence>
<reference evidence="2 3" key="1">
    <citation type="submission" date="2020-06" db="EMBL/GenBank/DDBJ databases">
        <title>Frischella cerana isolated from Apis cerana gut homogenate.</title>
        <authorList>
            <person name="Wolter L.A."/>
            <person name="Suenami S."/>
            <person name="Miyazaki R."/>
        </authorList>
    </citation>
    <scope>NUCLEOTIDE SEQUENCE [LARGE SCALE GENOMIC DNA]</scope>
    <source>
        <strain evidence="2 3">Ac13</strain>
    </source>
</reference>
<organism evidence="2 3">
    <name type="scientific">Frischella japonica</name>
    <dbReference type="NCBI Taxonomy" id="2741544"/>
    <lineage>
        <taxon>Bacteria</taxon>
        <taxon>Pseudomonadati</taxon>
        <taxon>Pseudomonadota</taxon>
        <taxon>Gammaproteobacteria</taxon>
        <taxon>Orbales</taxon>
        <taxon>Orbaceae</taxon>
        <taxon>Frischella</taxon>
    </lineage>
</organism>
<sequence length="40" mass="4608">MIQHGTKPRPQLTIKGRWLEQIGFYVGCPVIIKIELAMQI</sequence>
<name>A0ABR7R0L8_9GAMM</name>